<accession>A0ABR8CX39</accession>
<evidence type="ECO:0000256" key="4">
    <source>
        <dbReference type="ARBA" id="ARBA00022989"/>
    </source>
</evidence>
<dbReference type="Proteomes" id="UP000661112">
    <property type="component" value="Unassembled WGS sequence"/>
</dbReference>
<comment type="similarity">
    <text evidence="2">Belongs to the TerC family.</text>
</comment>
<keyword evidence="5 6" id="KW-0472">Membrane</keyword>
<keyword evidence="3 6" id="KW-0812">Transmembrane</keyword>
<evidence type="ECO:0000256" key="1">
    <source>
        <dbReference type="ARBA" id="ARBA00004141"/>
    </source>
</evidence>
<proteinExistence type="inferred from homology"/>
<dbReference type="InterPro" id="IPR022493">
    <property type="entry name" value="CHP03716_TM_YkoY"/>
</dbReference>
<gene>
    <name evidence="7" type="ORF">H6G83_02460</name>
</gene>
<organism evidence="7 8">
    <name type="scientific">Anabaena azotica FACHB-119</name>
    <dbReference type="NCBI Taxonomy" id="947527"/>
    <lineage>
        <taxon>Bacteria</taxon>
        <taxon>Bacillati</taxon>
        <taxon>Cyanobacteriota</taxon>
        <taxon>Cyanophyceae</taxon>
        <taxon>Nostocales</taxon>
        <taxon>Nostocaceae</taxon>
        <taxon>Anabaena</taxon>
        <taxon>Anabaena azotica</taxon>
    </lineage>
</organism>
<evidence type="ECO:0000256" key="3">
    <source>
        <dbReference type="ARBA" id="ARBA00022692"/>
    </source>
</evidence>
<reference evidence="7 8" key="1">
    <citation type="journal article" date="2020" name="ISME J.">
        <title>Comparative genomics reveals insights into cyanobacterial evolution and habitat adaptation.</title>
        <authorList>
            <person name="Chen M.Y."/>
            <person name="Teng W.K."/>
            <person name="Zhao L."/>
            <person name="Hu C.X."/>
            <person name="Zhou Y.K."/>
            <person name="Han B.P."/>
            <person name="Song L.R."/>
            <person name="Shu W.S."/>
        </authorList>
    </citation>
    <scope>NUCLEOTIDE SEQUENCE [LARGE SCALE GENOMIC DNA]</scope>
    <source>
        <strain evidence="7 8">FACHB-119</strain>
    </source>
</reference>
<sequence length="247" mass="27855">MLEQVTTHLSTDFSLKTLGILLVLIALETVLSADNAVALAAIAQDIEDPQQQRQALNWGLIIAFVLRISLLFTATWVIQFWQFELGGALYLLWLSGKHFWNYFFPDTTEEITHSSPDKNYQFGQIILLIALTDLAFSLDSVTAAVAVSSQTWLVLIGCIIGIFTLRFMAGLFVRWLAEFPYLLDAAYLTVFGVGTRLMFKALIPAHAPPQWMMLTLIAVLFTWGFSKRVTPEVQEVVNIDSYEKKRT</sequence>
<feature type="transmembrane region" description="Helical" evidence="6">
    <location>
        <begin position="125"/>
        <end position="146"/>
    </location>
</feature>
<feature type="transmembrane region" description="Helical" evidence="6">
    <location>
        <begin position="20"/>
        <end position="43"/>
    </location>
</feature>
<dbReference type="PANTHER" id="PTHR30238:SF4">
    <property type="entry name" value="SLL1022 PROTEIN"/>
    <property type="match status" value="1"/>
</dbReference>
<feature type="transmembrane region" description="Helical" evidence="6">
    <location>
        <begin position="209"/>
        <end position="226"/>
    </location>
</feature>
<comment type="caution">
    <text evidence="7">The sequence shown here is derived from an EMBL/GenBank/DDBJ whole genome shotgun (WGS) entry which is preliminary data.</text>
</comment>
<dbReference type="PANTHER" id="PTHR30238">
    <property type="entry name" value="MEMBRANE BOUND PREDICTED REDOX MODULATOR"/>
    <property type="match status" value="1"/>
</dbReference>
<dbReference type="InterPro" id="IPR005496">
    <property type="entry name" value="Integral_membrane_TerC"/>
</dbReference>
<keyword evidence="4 6" id="KW-1133">Transmembrane helix</keyword>
<evidence type="ECO:0008006" key="9">
    <source>
        <dbReference type="Google" id="ProtNLM"/>
    </source>
</evidence>
<dbReference type="EMBL" id="JACJSG010000002">
    <property type="protein sequence ID" value="MBD2499488.1"/>
    <property type="molecule type" value="Genomic_DNA"/>
</dbReference>
<protein>
    <recommendedName>
        <fullName evidence="9">Integral membrane protein TerC</fullName>
    </recommendedName>
</protein>
<evidence type="ECO:0000256" key="2">
    <source>
        <dbReference type="ARBA" id="ARBA00007511"/>
    </source>
</evidence>
<keyword evidence="8" id="KW-1185">Reference proteome</keyword>
<evidence type="ECO:0000256" key="6">
    <source>
        <dbReference type="SAM" id="Phobius"/>
    </source>
</evidence>
<dbReference type="RefSeq" id="WP_190466392.1">
    <property type="nucleotide sequence ID" value="NZ_JACJSG010000002.1"/>
</dbReference>
<evidence type="ECO:0000256" key="5">
    <source>
        <dbReference type="ARBA" id="ARBA00023136"/>
    </source>
</evidence>
<evidence type="ECO:0000313" key="7">
    <source>
        <dbReference type="EMBL" id="MBD2499488.1"/>
    </source>
</evidence>
<feature type="transmembrane region" description="Helical" evidence="6">
    <location>
        <begin position="152"/>
        <end position="173"/>
    </location>
</feature>
<feature type="transmembrane region" description="Helical" evidence="6">
    <location>
        <begin position="185"/>
        <end position="203"/>
    </location>
</feature>
<dbReference type="NCBIfam" id="TIGR03716">
    <property type="entry name" value="R_switched_YkoY"/>
    <property type="match status" value="1"/>
</dbReference>
<dbReference type="Pfam" id="PF03741">
    <property type="entry name" value="TerC"/>
    <property type="match status" value="1"/>
</dbReference>
<name>A0ABR8CX39_9NOST</name>
<evidence type="ECO:0000313" key="8">
    <source>
        <dbReference type="Proteomes" id="UP000661112"/>
    </source>
</evidence>
<comment type="subcellular location">
    <subcellularLocation>
        <location evidence="1">Membrane</location>
        <topology evidence="1">Multi-pass membrane protein</topology>
    </subcellularLocation>
</comment>
<feature type="transmembrane region" description="Helical" evidence="6">
    <location>
        <begin position="87"/>
        <end position="104"/>
    </location>
</feature>
<feature type="transmembrane region" description="Helical" evidence="6">
    <location>
        <begin position="55"/>
        <end position="81"/>
    </location>
</feature>